<accession>A0A1H9NCS9</accession>
<name>A0A1H9NCS9_9BACI</name>
<proteinExistence type="predicted"/>
<gene>
    <name evidence="2" type="ORF">SAMN04487944_10378</name>
</gene>
<dbReference type="Proteomes" id="UP000199687">
    <property type="component" value="Unassembled WGS sequence"/>
</dbReference>
<dbReference type="STRING" id="531814.SAMN04487944_10378"/>
<protein>
    <submittedName>
        <fullName evidence="2">Uncharacterized protein</fullName>
    </submittedName>
</protein>
<feature type="signal peptide" evidence="1">
    <location>
        <begin position="1"/>
        <end position="20"/>
    </location>
</feature>
<keyword evidence="1" id="KW-0732">Signal</keyword>
<dbReference type="AlphaFoldDB" id="A0A1H9NCS9"/>
<evidence type="ECO:0000313" key="2">
    <source>
        <dbReference type="EMBL" id="SER33754.1"/>
    </source>
</evidence>
<reference evidence="2 3" key="1">
    <citation type="submission" date="2016-10" db="EMBL/GenBank/DDBJ databases">
        <authorList>
            <person name="de Groot N.N."/>
        </authorList>
    </citation>
    <scope>NUCLEOTIDE SEQUENCE [LARGE SCALE GENOMIC DNA]</scope>
    <source>
        <strain evidence="2 3">CGMCC 1.7727</strain>
    </source>
</reference>
<dbReference type="EMBL" id="FOGL01000003">
    <property type="protein sequence ID" value="SER33754.1"/>
    <property type="molecule type" value="Genomic_DNA"/>
</dbReference>
<organism evidence="2 3">
    <name type="scientific">Gracilibacillus ureilyticus</name>
    <dbReference type="NCBI Taxonomy" id="531814"/>
    <lineage>
        <taxon>Bacteria</taxon>
        <taxon>Bacillati</taxon>
        <taxon>Bacillota</taxon>
        <taxon>Bacilli</taxon>
        <taxon>Bacillales</taxon>
        <taxon>Bacillaceae</taxon>
        <taxon>Gracilibacillus</taxon>
    </lineage>
</organism>
<feature type="chain" id="PRO_5038575897" evidence="1">
    <location>
        <begin position="21"/>
        <end position="109"/>
    </location>
</feature>
<keyword evidence="3" id="KW-1185">Reference proteome</keyword>
<dbReference type="OrthoDB" id="9951324at2"/>
<sequence length="109" mass="12129">MRNALLLFILSLLVTSTTLINPAHEVRSIAGNDSEIIVSAQELAVYDDVITEHASYNIQKSKSAATMKAVNTSIISNDAHLNRLSSRMIYTNYQMLRNCSVIQHSSNYL</sequence>
<dbReference type="RefSeq" id="WP_089739557.1">
    <property type="nucleotide sequence ID" value="NZ_FOGL01000003.1"/>
</dbReference>
<evidence type="ECO:0000256" key="1">
    <source>
        <dbReference type="SAM" id="SignalP"/>
    </source>
</evidence>
<evidence type="ECO:0000313" key="3">
    <source>
        <dbReference type="Proteomes" id="UP000199687"/>
    </source>
</evidence>